<evidence type="ECO:0000256" key="1">
    <source>
        <dbReference type="SAM" id="MobiDB-lite"/>
    </source>
</evidence>
<dbReference type="EMBL" id="SRLO01008173">
    <property type="protein sequence ID" value="TNN27512.1"/>
    <property type="molecule type" value="Genomic_DNA"/>
</dbReference>
<accession>A0A4Z2EGS8</accession>
<feature type="compositionally biased region" description="Basic residues" evidence="1">
    <location>
        <begin position="46"/>
        <end position="55"/>
    </location>
</feature>
<reference evidence="2 3" key="1">
    <citation type="submission" date="2019-03" db="EMBL/GenBank/DDBJ databases">
        <title>First draft genome of Liparis tanakae, snailfish: a comprehensive survey of snailfish specific genes.</title>
        <authorList>
            <person name="Kim W."/>
            <person name="Song I."/>
            <person name="Jeong J.-H."/>
            <person name="Kim D."/>
            <person name="Kim S."/>
            <person name="Ryu S."/>
            <person name="Song J.Y."/>
            <person name="Lee S.K."/>
        </authorList>
    </citation>
    <scope>NUCLEOTIDE SEQUENCE [LARGE SCALE GENOMIC DNA]</scope>
    <source>
        <tissue evidence="2">Muscle</tissue>
    </source>
</reference>
<keyword evidence="3" id="KW-1185">Reference proteome</keyword>
<dbReference type="Proteomes" id="UP000314294">
    <property type="component" value="Unassembled WGS sequence"/>
</dbReference>
<dbReference type="AlphaFoldDB" id="A0A4Z2EGS8"/>
<proteinExistence type="predicted"/>
<name>A0A4Z2EGS8_9TELE</name>
<evidence type="ECO:0000313" key="3">
    <source>
        <dbReference type="Proteomes" id="UP000314294"/>
    </source>
</evidence>
<evidence type="ECO:0000313" key="2">
    <source>
        <dbReference type="EMBL" id="TNN27512.1"/>
    </source>
</evidence>
<gene>
    <name evidence="2" type="ORF">EYF80_062344</name>
</gene>
<comment type="caution">
    <text evidence="2">The sequence shown here is derived from an EMBL/GenBank/DDBJ whole genome shotgun (WGS) entry which is preliminary data.</text>
</comment>
<feature type="region of interest" description="Disordered" evidence="1">
    <location>
        <begin position="1"/>
        <end position="64"/>
    </location>
</feature>
<sequence>MRDQSEVLSKPFSTVLLTDDEDEAESRKMRPPQSTMQQPGGDQKKNRYNIKQHVYRKPEKRASL</sequence>
<protein>
    <submittedName>
        <fullName evidence="2">Uncharacterized protein</fullName>
    </submittedName>
</protein>
<organism evidence="2 3">
    <name type="scientific">Liparis tanakae</name>
    <name type="common">Tanaka's snailfish</name>
    <dbReference type="NCBI Taxonomy" id="230148"/>
    <lineage>
        <taxon>Eukaryota</taxon>
        <taxon>Metazoa</taxon>
        <taxon>Chordata</taxon>
        <taxon>Craniata</taxon>
        <taxon>Vertebrata</taxon>
        <taxon>Euteleostomi</taxon>
        <taxon>Actinopterygii</taxon>
        <taxon>Neopterygii</taxon>
        <taxon>Teleostei</taxon>
        <taxon>Neoteleostei</taxon>
        <taxon>Acanthomorphata</taxon>
        <taxon>Eupercaria</taxon>
        <taxon>Perciformes</taxon>
        <taxon>Cottioidei</taxon>
        <taxon>Cottales</taxon>
        <taxon>Liparidae</taxon>
        <taxon>Liparis</taxon>
    </lineage>
</organism>